<proteinExistence type="predicted"/>
<name>A0A0H2UTV5_STRP3</name>
<evidence type="ECO:0000313" key="2">
    <source>
        <dbReference type="Proteomes" id="UP000000564"/>
    </source>
</evidence>
<dbReference type="KEGG" id="spg:SpyM3_0584"/>
<dbReference type="GeneID" id="69901029"/>
<evidence type="ECO:0000313" key="1">
    <source>
        <dbReference type="EMBL" id="AAM79191.1"/>
    </source>
</evidence>
<evidence type="ECO:0008006" key="3">
    <source>
        <dbReference type="Google" id="ProtNLM"/>
    </source>
</evidence>
<protein>
    <recommendedName>
        <fullName evidence="3">Nucleoside diphosphate kinase</fullName>
    </recommendedName>
</protein>
<reference evidence="1 2" key="1">
    <citation type="journal article" date="2002" name="Proc. Natl. Acad. Sci. U.S.A.">
        <title>Genome sequence of a serotype M3 strain of group A Streptococcus: phage-encoded toxins, the high-virulence phenotype, and clone emergence.</title>
        <authorList>
            <person name="Beres S.B."/>
            <person name="Sylva G.L."/>
            <person name="Barbian K.D."/>
            <person name="Lei B."/>
            <person name="Hoff J.S."/>
            <person name="Mammarella N.D."/>
            <person name="Liu M.Y."/>
            <person name="Smoot J.C."/>
            <person name="Porcella S.F."/>
            <person name="Parkins L.D."/>
            <person name="Campbell D.S."/>
            <person name="Smith T.M."/>
            <person name="McCormick J.K."/>
            <person name="Leung D.Y."/>
            <person name="Schlievert P.M."/>
            <person name="Musser J.M."/>
        </authorList>
    </citation>
    <scope>NUCLEOTIDE SEQUENCE [LARGE SCALE GENOMIC DNA]</scope>
    <source>
        <strain evidence="2">ATCC BAA-595 / MGAS315</strain>
    </source>
</reference>
<organism evidence="1 2">
    <name type="scientific">Streptococcus pyogenes serotype M3 (strain ATCC BAA-595 / MGAS315)</name>
    <dbReference type="NCBI Taxonomy" id="198466"/>
    <lineage>
        <taxon>Bacteria</taxon>
        <taxon>Bacillati</taxon>
        <taxon>Bacillota</taxon>
        <taxon>Bacilli</taxon>
        <taxon>Lactobacillales</taxon>
        <taxon>Streptococcaceae</taxon>
        <taxon>Streptococcus</taxon>
    </lineage>
</organism>
<dbReference type="HOGENOM" id="CLU_211094_0_0_9"/>
<dbReference type="AlphaFoldDB" id="A0A0H2UTV5"/>
<dbReference type="Proteomes" id="UP000000564">
    <property type="component" value="Chromosome"/>
</dbReference>
<sequence>MIKLYGFKYGLVGEVLRRIERLGFTFERLELRQASSKYLAKHDEALVINLFILDLKLT</sequence>
<dbReference type="SUPFAM" id="SSF54919">
    <property type="entry name" value="Nucleoside diphosphate kinase, NDK"/>
    <property type="match status" value="1"/>
</dbReference>
<dbReference type="RefSeq" id="WP_002985013.1">
    <property type="nucleotide sequence ID" value="NC_004070.1"/>
</dbReference>
<accession>A0A0H2UTV5</accession>
<dbReference type="InterPro" id="IPR036850">
    <property type="entry name" value="NDK-like_dom_sf"/>
</dbReference>
<gene>
    <name evidence="1" type="ordered locus">SpyM3_0584</name>
</gene>
<dbReference type="EMBL" id="AE014074">
    <property type="protein sequence ID" value="AAM79191.1"/>
    <property type="molecule type" value="Genomic_DNA"/>
</dbReference>